<dbReference type="Proteomes" id="UP000680132">
    <property type="component" value="Unassembled WGS sequence"/>
</dbReference>
<dbReference type="Pfam" id="PF04977">
    <property type="entry name" value="DivIC"/>
    <property type="match status" value="1"/>
</dbReference>
<keyword evidence="2" id="KW-1185">Reference proteome</keyword>
<evidence type="ECO:0000313" key="1">
    <source>
        <dbReference type="EMBL" id="MBO3662194.1"/>
    </source>
</evidence>
<accession>A0A939QFW8</accession>
<gene>
    <name evidence="1" type="ORF">J5V96_01565</name>
</gene>
<dbReference type="AlphaFoldDB" id="A0A939QFW8"/>
<sequence length="139" mass="15300">MLGLVVLAVLVLTPTVATYVEQRQKIAALTESVQVTEGEIADLERERERWKDPAYITTQARERLYYVKPGEVRFLVIDDLDDATVPNDPEPVSAEVEERESDWIGGLMRSLAGAATAQNAVEITIGQPDEPQPAQTPAP</sequence>
<organism evidence="1 2">
    <name type="scientific">Microbacterium stercoris</name>
    <dbReference type="NCBI Taxonomy" id="2820289"/>
    <lineage>
        <taxon>Bacteria</taxon>
        <taxon>Bacillati</taxon>
        <taxon>Actinomycetota</taxon>
        <taxon>Actinomycetes</taxon>
        <taxon>Micrococcales</taxon>
        <taxon>Microbacteriaceae</taxon>
        <taxon>Microbacterium</taxon>
    </lineage>
</organism>
<dbReference type="EMBL" id="JAGFOA010000001">
    <property type="protein sequence ID" value="MBO3662194.1"/>
    <property type="molecule type" value="Genomic_DNA"/>
</dbReference>
<dbReference type="InterPro" id="IPR007060">
    <property type="entry name" value="FtsL/DivIC"/>
</dbReference>
<comment type="caution">
    <text evidence="1">The sequence shown here is derived from an EMBL/GenBank/DDBJ whole genome shotgun (WGS) entry which is preliminary data.</text>
</comment>
<reference evidence="1" key="1">
    <citation type="submission" date="2021-03" db="EMBL/GenBank/DDBJ databases">
        <title>Microbacterium sp. nov., a novel actinobacterium isolated from cow dung.</title>
        <authorList>
            <person name="Zhang L."/>
        </authorList>
    </citation>
    <scope>NUCLEOTIDE SEQUENCE</scope>
    <source>
        <strain evidence="1">NEAU-LLB</strain>
    </source>
</reference>
<protein>
    <submittedName>
        <fullName evidence="1">Septum formation initiator family protein</fullName>
    </submittedName>
</protein>
<name>A0A939QFW8_9MICO</name>
<evidence type="ECO:0000313" key="2">
    <source>
        <dbReference type="Proteomes" id="UP000680132"/>
    </source>
</evidence>
<proteinExistence type="predicted"/>